<evidence type="ECO:0000313" key="9">
    <source>
        <dbReference type="EMBL" id="RGW53794.1"/>
    </source>
</evidence>
<feature type="binding site" evidence="6">
    <location>
        <position position="285"/>
    </location>
    <ligand>
        <name>Mn(2+)</name>
        <dbReference type="ChEBI" id="CHEBI:29035"/>
        <label>2</label>
    </ligand>
</feature>
<name>A0A395XM29_9FIRM</name>
<feature type="domain" description="Metalloenzyme" evidence="8">
    <location>
        <begin position="1"/>
        <end position="373"/>
    </location>
</feature>
<evidence type="ECO:0000256" key="6">
    <source>
        <dbReference type="HAMAP-Rule" id="MF_00740"/>
    </source>
</evidence>
<gene>
    <name evidence="6" type="primary">deoB</name>
    <name evidence="9" type="ORF">DWV67_07535</name>
</gene>
<protein>
    <recommendedName>
        <fullName evidence="6 7">Phosphopentomutase</fullName>
        <ecNumber evidence="6 7">5.4.2.7</ecNumber>
    </recommendedName>
    <alternativeName>
        <fullName evidence="6">Phosphodeoxyribomutase</fullName>
    </alternativeName>
</protein>
<comment type="function">
    <text evidence="6">Isomerase that catalyzes the conversion of deoxy-ribose 1-phosphate (dRib-1-P) and ribose 1-phosphate (Rib-1-P) to deoxy-ribose 5-phosphate (dRib-5-P) and ribose 5-phosphate (Rib-5-P), respectively.</text>
</comment>
<evidence type="ECO:0000256" key="1">
    <source>
        <dbReference type="ARBA" id="ARBA00010373"/>
    </source>
</evidence>
<dbReference type="GO" id="GO:0005829">
    <property type="term" value="C:cytosol"/>
    <property type="evidence" value="ECO:0007669"/>
    <property type="project" value="TreeGrafter"/>
</dbReference>
<dbReference type="Gene3D" id="3.40.720.10">
    <property type="entry name" value="Alkaline Phosphatase, subunit A"/>
    <property type="match status" value="1"/>
</dbReference>
<comment type="caution">
    <text evidence="9">The sequence shown here is derived from an EMBL/GenBank/DDBJ whole genome shotgun (WGS) entry which is preliminary data.</text>
</comment>
<dbReference type="Gene3D" id="3.30.70.1250">
    <property type="entry name" value="Phosphopentomutase"/>
    <property type="match status" value="1"/>
</dbReference>
<sequence>MRAFWIVLDSAGIGNAPDAEAFGDEGSNTWKTCYDSGKLHIPNMEKLGIYNIDEMNYGDKSLSPIGCYGRLHEKSMGKDTTIGHWEMAGMISPKPFPVYPDGFPKDVLDEFRKQTGREVLCNKPYSGTEVIKDYGREHMETGALIVYTSADSVFQIAAHEDVVPVETLYEYCKIARKVLMGAHAVARVIARPFVGQYPNFERTDRRHDFSLVPPKQTVLDDLKDAGKDVIGVGKIYDIFAGKGITETTANHGNKKNMEKVFELQKKDFNGLCYINLVDFDMIYGHRRDILGYTTALNEFDKDLEIFLANMRGDDVLFITADHGCDPGYKGTDHTRESVPLLGYSKCWKQGVNIGTRDTYADIAATLAQIFEIEYHGDGTGFLEMLK</sequence>
<organism evidence="9 10">
    <name type="scientific">Dorea formicigenerans</name>
    <dbReference type="NCBI Taxonomy" id="39486"/>
    <lineage>
        <taxon>Bacteria</taxon>
        <taxon>Bacillati</taxon>
        <taxon>Bacillota</taxon>
        <taxon>Clostridia</taxon>
        <taxon>Lachnospirales</taxon>
        <taxon>Lachnospiraceae</taxon>
        <taxon>Dorea</taxon>
    </lineage>
</organism>
<comment type="similarity">
    <text evidence="1 6">Belongs to the phosphopentomutase family.</text>
</comment>
<dbReference type="CDD" id="cd16009">
    <property type="entry name" value="PPM"/>
    <property type="match status" value="1"/>
</dbReference>
<dbReference type="GO" id="GO:0006015">
    <property type="term" value="P:5-phosphoribose 1-diphosphate biosynthetic process"/>
    <property type="evidence" value="ECO:0007669"/>
    <property type="project" value="UniProtKB-UniPathway"/>
</dbReference>
<evidence type="ECO:0000259" key="8">
    <source>
        <dbReference type="Pfam" id="PF01676"/>
    </source>
</evidence>
<dbReference type="NCBIfam" id="NF003766">
    <property type="entry name" value="PRK05362.1"/>
    <property type="match status" value="1"/>
</dbReference>
<comment type="subcellular location">
    <subcellularLocation>
        <location evidence="6">Cytoplasm</location>
    </subcellularLocation>
</comment>
<dbReference type="SUPFAM" id="SSF143856">
    <property type="entry name" value="DeoB insert domain-like"/>
    <property type="match status" value="1"/>
</dbReference>
<dbReference type="EC" id="5.4.2.7" evidence="6 7"/>
<dbReference type="PANTHER" id="PTHR21110">
    <property type="entry name" value="PHOSPHOPENTOMUTASE"/>
    <property type="match status" value="1"/>
</dbReference>
<feature type="binding site" evidence="6">
    <location>
        <position position="280"/>
    </location>
    <ligand>
        <name>Mn(2+)</name>
        <dbReference type="ChEBI" id="CHEBI:29035"/>
        <label>2</label>
    </ligand>
</feature>
<dbReference type="AlphaFoldDB" id="A0A395XM29"/>
<dbReference type="UniPathway" id="UPA00087">
    <property type="reaction ID" value="UER00173"/>
</dbReference>
<feature type="binding site" evidence="6">
    <location>
        <position position="322"/>
    </location>
    <ligand>
        <name>Mn(2+)</name>
        <dbReference type="ChEBI" id="CHEBI:29035"/>
        <label>1</label>
    </ligand>
</feature>
<feature type="binding site" evidence="6">
    <location>
        <position position="321"/>
    </location>
    <ligand>
        <name>Mn(2+)</name>
        <dbReference type="ChEBI" id="CHEBI:29035"/>
        <label>1</label>
    </ligand>
</feature>
<comment type="catalytic activity">
    <reaction evidence="6">
        <text>alpha-D-ribose 1-phosphate = D-ribose 5-phosphate</text>
        <dbReference type="Rhea" id="RHEA:18793"/>
        <dbReference type="ChEBI" id="CHEBI:57720"/>
        <dbReference type="ChEBI" id="CHEBI:78346"/>
        <dbReference type="EC" id="5.4.2.7"/>
    </reaction>
</comment>
<dbReference type="SUPFAM" id="SSF53649">
    <property type="entry name" value="Alkaline phosphatase-like"/>
    <property type="match status" value="1"/>
</dbReference>
<dbReference type="NCBIfam" id="TIGR01696">
    <property type="entry name" value="deoB"/>
    <property type="match status" value="1"/>
</dbReference>
<comment type="pathway">
    <text evidence="6">Carbohydrate degradation; 2-deoxy-D-ribose 1-phosphate degradation; D-glyceraldehyde 3-phosphate and acetaldehyde from 2-deoxy-alpha-D-ribose 1-phosphate: step 1/2.</text>
</comment>
<reference evidence="9 10" key="1">
    <citation type="submission" date="2018-08" db="EMBL/GenBank/DDBJ databases">
        <title>A genome reference for cultivated species of the human gut microbiota.</title>
        <authorList>
            <person name="Zou Y."/>
            <person name="Xue W."/>
            <person name="Luo G."/>
        </authorList>
    </citation>
    <scope>NUCLEOTIDE SEQUENCE [LARGE SCALE GENOMIC DNA]</scope>
    <source>
        <strain evidence="9 10">AF12-11</strain>
    </source>
</reference>
<dbReference type="InterPro" id="IPR024052">
    <property type="entry name" value="Phosphopentomutase_DeoB_cap_sf"/>
</dbReference>
<keyword evidence="4 6" id="KW-0464">Manganese</keyword>
<evidence type="ECO:0000256" key="4">
    <source>
        <dbReference type="ARBA" id="ARBA00023211"/>
    </source>
</evidence>
<evidence type="ECO:0000313" key="10">
    <source>
        <dbReference type="Proteomes" id="UP000266376"/>
    </source>
</evidence>
<dbReference type="PANTHER" id="PTHR21110:SF0">
    <property type="entry name" value="PHOSPHOPENTOMUTASE"/>
    <property type="match status" value="1"/>
</dbReference>
<dbReference type="InterPro" id="IPR006124">
    <property type="entry name" value="Metalloenzyme"/>
</dbReference>
<dbReference type="GO" id="GO:0000287">
    <property type="term" value="F:magnesium ion binding"/>
    <property type="evidence" value="ECO:0007669"/>
    <property type="project" value="UniProtKB-UniRule"/>
</dbReference>
<proteinExistence type="inferred from homology"/>
<comment type="cofactor">
    <cofactor evidence="6">
        <name>Mn(2+)</name>
        <dbReference type="ChEBI" id="CHEBI:29035"/>
    </cofactor>
    <text evidence="6">Binds 2 manganese ions.</text>
</comment>
<dbReference type="FunFam" id="3.30.70.1250:FF:000001">
    <property type="entry name" value="Phosphopentomutase"/>
    <property type="match status" value="1"/>
</dbReference>
<dbReference type="InterPro" id="IPR017850">
    <property type="entry name" value="Alkaline_phosphatase_core_sf"/>
</dbReference>
<feature type="binding site" evidence="6">
    <location>
        <position position="333"/>
    </location>
    <ligand>
        <name>Mn(2+)</name>
        <dbReference type="ChEBI" id="CHEBI:29035"/>
        <label>2</label>
    </ligand>
</feature>
<dbReference type="GO" id="GO:0043094">
    <property type="term" value="P:metabolic compound salvage"/>
    <property type="evidence" value="ECO:0007669"/>
    <property type="project" value="UniProtKB-UniRule"/>
</dbReference>
<dbReference type="EMBL" id="QSAJ01000015">
    <property type="protein sequence ID" value="RGW53794.1"/>
    <property type="molecule type" value="Genomic_DNA"/>
</dbReference>
<evidence type="ECO:0000256" key="2">
    <source>
        <dbReference type="ARBA" id="ARBA00022490"/>
    </source>
</evidence>
<keyword evidence="3 6" id="KW-0479">Metal-binding</keyword>
<dbReference type="GO" id="GO:0030145">
    <property type="term" value="F:manganese ion binding"/>
    <property type="evidence" value="ECO:0007669"/>
    <property type="project" value="UniProtKB-UniRule"/>
</dbReference>
<dbReference type="PIRSF" id="PIRSF001491">
    <property type="entry name" value="Ppentomutase"/>
    <property type="match status" value="1"/>
</dbReference>
<keyword evidence="5 6" id="KW-0413">Isomerase</keyword>
<dbReference type="Proteomes" id="UP000266376">
    <property type="component" value="Unassembled WGS sequence"/>
</dbReference>
<keyword evidence="2 6" id="KW-0963">Cytoplasm</keyword>
<dbReference type="GO" id="GO:0006018">
    <property type="term" value="P:2-deoxyribose 1-phosphate catabolic process"/>
    <property type="evidence" value="ECO:0007669"/>
    <property type="project" value="UniProtKB-UniRule"/>
</dbReference>
<accession>A0A395XM29</accession>
<evidence type="ECO:0000256" key="7">
    <source>
        <dbReference type="NCBIfam" id="TIGR01696"/>
    </source>
</evidence>
<dbReference type="GO" id="GO:0009117">
    <property type="term" value="P:nucleotide metabolic process"/>
    <property type="evidence" value="ECO:0007669"/>
    <property type="project" value="UniProtKB-UniRule"/>
</dbReference>
<evidence type="ECO:0000256" key="5">
    <source>
        <dbReference type="ARBA" id="ARBA00023235"/>
    </source>
</evidence>
<evidence type="ECO:0000256" key="3">
    <source>
        <dbReference type="ARBA" id="ARBA00022723"/>
    </source>
</evidence>
<feature type="binding site" evidence="6">
    <location>
        <position position="9"/>
    </location>
    <ligand>
        <name>Mn(2+)</name>
        <dbReference type="ChEBI" id="CHEBI:29035"/>
        <label>1</label>
    </ligand>
</feature>
<dbReference type="Pfam" id="PF01676">
    <property type="entry name" value="Metalloenzyme"/>
    <property type="match status" value="1"/>
</dbReference>
<comment type="catalytic activity">
    <reaction evidence="6">
        <text>2-deoxy-alpha-D-ribose 1-phosphate = 2-deoxy-D-ribose 5-phosphate</text>
        <dbReference type="Rhea" id="RHEA:27658"/>
        <dbReference type="ChEBI" id="CHEBI:57259"/>
        <dbReference type="ChEBI" id="CHEBI:62877"/>
        <dbReference type="EC" id="5.4.2.7"/>
    </reaction>
</comment>
<dbReference type="GO" id="GO:0008973">
    <property type="term" value="F:phosphopentomutase activity"/>
    <property type="evidence" value="ECO:0007669"/>
    <property type="project" value="UniProtKB-UniRule"/>
</dbReference>
<dbReference type="HAMAP" id="MF_00740">
    <property type="entry name" value="Phosphopentomut"/>
    <property type="match status" value="1"/>
</dbReference>
<dbReference type="InterPro" id="IPR010045">
    <property type="entry name" value="DeoB"/>
</dbReference>